<evidence type="ECO:0000256" key="1">
    <source>
        <dbReference type="SAM" id="MobiDB-lite"/>
    </source>
</evidence>
<protein>
    <recommendedName>
        <fullName evidence="5">Glycosyltransferase RgtA/B/C/D-like domain-containing protein</fullName>
    </recommendedName>
</protein>
<keyword evidence="4" id="KW-1185">Reference proteome</keyword>
<feature type="region of interest" description="Disordered" evidence="1">
    <location>
        <begin position="401"/>
        <end position="420"/>
    </location>
</feature>
<dbReference type="EMBL" id="CP033073">
    <property type="protein sequence ID" value="AYN41026.1"/>
    <property type="molecule type" value="Genomic_DNA"/>
</dbReference>
<keyword evidence="2" id="KW-0812">Transmembrane</keyword>
<feature type="transmembrane region" description="Helical" evidence="2">
    <location>
        <begin position="12"/>
        <end position="32"/>
    </location>
</feature>
<dbReference type="RefSeq" id="WP_121788469.1">
    <property type="nucleotide sequence ID" value="NZ_CP033073.1"/>
</dbReference>
<evidence type="ECO:0000313" key="3">
    <source>
        <dbReference type="EMBL" id="AYN41026.1"/>
    </source>
</evidence>
<evidence type="ECO:0000256" key="2">
    <source>
        <dbReference type="SAM" id="Phobius"/>
    </source>
</evidence>
<feature type="transmembrane region" description="Helical" evidence="2">
    <location>
        <begin position="350"/>
        <end position="370"/>
    </location>
</feature>
<keyword evidence="2" id="KW-1133">Transmembrane helix</keyword>
<gene>
    <name evidence="3" type="ORF">D9753_21535</name>
</gene>
<organism evidence="3 4">
    <name type="scientific">Streptomyces dangxiongensis</name>
    <dbReference type="NCBI Taxonomy" id="1442032"/>
    <lineage>
        <taxon>Bacteria</taxon>
        <taxon>Bacillati</taxon>
        <taxon>Actinomycetota</taxon>
        <taxon>Actinomycetes</taxon>
        <taxon>Kitasatosporales</taxon>
        <taxon>Streptomycetaceae</taxon>
        <taxon>Streptomyces</taxon>
    </lineage>
</organism>
<keyword evidence="2" id="KW-0472">Membrane</keyword>
<evidence type="ECO:0000313" key="4">
    <source>
        <dbReference type="Proteomes" id="UP000268329"/>
    </source>
</evidence>
<dbReference type="OrthoDB" id="4922020at2"/>
<proteinExistence type="predicted"/>
<dbReference type="Proteomes" id="UP000268329">
    <property type="component" value="Chromosome"/>
</dbReference>
<feature type="transmembrane region" description="Helical" evidence="2">
    <location>
        <begin position="193"/>
        <end position="211"/>
    </location>
</feature>
<feature type="transmembrane region" description="Helical" evidence="2">
    <location>
        <begin position="231"/>
        <end position="252"/>
    </location>
</feature>
<dbReference type="AlphaFoldDB" id="A0A3G2JF86"/>
<reference evidence="3 4" key="1">
    <citation type="submission" date="2018-10" db="EMBL/GenBank/DDBJ databases">
        <title>The genome of Streptomyces dangxiongensis Z022.</title>
        <authorList>
            <person name="Zhang B."/>
        </authorList>
    </citation>
    <scope>NUCLEOTIDE SEQUENCE [LARGE SCALE GENOMIC DNA]</scope>
    <source>
        <strain evidence="3 4">Z022</strain>
    </source>
</reference>
<dbReference type="KEGG" id="sdd:D9753_21535"/>
<feature type="transmembrane region" description="Helical" evidence="2">
    <location>
        <begin position="261"/>
        <end position="283"/>
    </location>
</feature>
<name>A0A3G2JF86_9ACTN</name>
<sequence length="420" mass="45339">MDGGTAHLARLRALPLLAAVVLVVLHVFAYPATRFSNDSYRYAREAYEFLGDSPRQARQKAVAAYCADTARLVHRNRLLDQRGFGEPGREAAYRHTCETKYRDGLTPTSPKYERIFRTRPGYPLMAAPFVALLGAKAGLTAVALAFTTAAGWLVYLLLRALRSPPPAAVLGQILYYVTPLAQWGGRPLSEGPVTALMTALLLASVLLLQGRVARGATLFAGAFALGAAVKYSSFLIIGLFTAVAAYAILLLVRRARQRGTWVLAGLATAGTVTVLAVSGAFGLPGMTDSLQDMFTLHWTYPEVSGPWRSLLRLNTVYWWQWLQQEALAPLLLTLLAAGAWGLWKRSVPVALCVLATGLTGFATMAAHPLAVEQDRLYVQVWLVPVIGLPLALERLWRRGGTAPAAPDGDRTAGEPAGCAT</sequence>
<evidence type="ECO:0008006" key="5">
    <source>
        <dbReference type="Google" id="ProtNLM"/>
    </source>
</evidence>
<feature type="transmembrane region" description="Helical" evidence="2">
    <location>
        <begin position="326"/>
        <end position="343"/>
    </location>
</feature>
<feature type="transmembrane region" description="Helical" evidence="2">
    <location>
        <begin position="376"/>
        <end position="392"/>
    </location>
</feature>
<accession>A0A3G2JF86</accession>
<feature type="transmembrane region" description="Helical" evidence="2">
    <location>
        <begin position="124"/>
        <end position="157"/>
    </location>
</feature>